<keyword evidence="1" id="KW-0175">Coiled coil</keyword>
<evidence type="ECO:0000313" key="4">
    <source>
        <dbReference type="WBParaSite" id="PTRK_0001382100.1"/>
    </source>
</evidence>
<dbReference type="Gene3D" id="1.20.58.1520">
    <property type="match status" value="1"/>
</dbReference>
<dbReference type="STRING" id="131310.A0A0N4ZYF0"/>
<sequence length="500" mass="58996">MEGDNGEIKAYRRRLSVVDKSAQIIKYFNDSMSKLATMWDEIEMSQEMRLHRTAKFYETMKDIIDFMVSEETCNYNDVFKDSDIFLSEINETRAALGMEPYEVKNGKPNTIEYCRLLKKEIERLEVERKELMDRQQEAYGTLLNLCFKLNMTVDIKFAEGKLQGPSDWNEMQQKLQDMEGLLESRFAEFSFAKEEILKMKRWMKKPCSVEEVGILETDITDEKFIISQEFLEQVHFHLEETKVDYEEWKEQRVTAFNDAVAELRQIYEKCSVPEYERMFPNDFDPEFTDDKSLERIQDQIEEYNSKYNNFKELYDAFYNWMTAWNDHLIVEADLANPDVYKNRGGCMQQVLTRQKDAERRLKLYIKKLEVNDDPGIKIGGLTLFEKANRIIEDDKKHREEEKRLKIEQRKENLKREAIYGINSPRSLRRPKQTLSMARGSLFNDTGISIITPLQGCASERIHGPKTSSPKSKRLSGVTSSPLRRDPFKTPKKTTQFHKKK</sequence>
<feature type="coiled-coil region" evidence="1">
    <location>
        <begin position="114"/>
        <end position="141"/>
    </location>
</feature>
<feature type="region of interest" description="Disordered" evidence="2">
    <location>
        <begin position="459"/>
        <end position="500"/>
    </location>
</feature>
<protein>
    <submittedName>
        <fullName evidence="4">Protein regulator of cytokinesis 1</fullName>
    </submittedName>
</protein>
<accession>A0A0N4ZYF0</accession>
<organism evidence="3 4">
    <name type="scientific">Parastrongyloides trichosuri</name>
    <name type="common">Possum-specific nematode worm</name>
    <dbReference type="NCBI Taxonomy" id="131310"/>
    <lineage>
        <taxon>Eukaryota</taxon>
        <taxon>Metazoa</taxon>
        <taxon>Ecdysozoa</taxon>
        <taxon>Nematoda</taxon>
        <taxon>Chromadorea</taxon>
        <taxon>Rhabditida</taxon>
        <taxon>Tylenchina</taxon>
        <taxon>Panagrolaimomorpha</taxon>
        <taxon>Strongyloidoidea</taxon>
        <taxon>Strongyloididae</taxon>
        <taxon>Parastrongyloides</taxon>
    </lineage>
</organism>
<evidence type="ECO:0000256" key="2">
    <source>
        <dbReference type="SAM" id="MobiDB-lite"/>
    </source>
</evidence>
<dbReference type="AlphaFoldDB" id="A0A0N4ZYF0"/>
<name>A0A0N4ZYF0_PARTI</name>
<evidence type="ECO:0000313" key="3">
    <source>
        <dbReference type="Proteomes" id="UP000038045"/>
    </source>
</evidence>
<evidence type="ECO:0000256" key="1">
    <source>
        <dbReference type="SAM" id="Coils"/>
    </source>
</evidence>
<keyword evidence="3" id="KW-1185">Reference proteome</keyword>
<reference evidence="4" key="1">
    <citation type="submission" date="2017-02" db="UniProtKB">
        <authorList>
            <consortium name="WormBaseParasite"/>
        </authorList>
    </citation>
    <scope>IDENTIFICATION</scope>
</reference>
<dbReference type="Proteomes" id="UP000038045">
    <property type="component" value="Unplaced"/>
</dbReference>
<proteinExistence type="predicted"/>
<dbReference type="WBParaSite" id="PTRK_0001382100.1">
    <property type="protein sequence ID" value="PTRK_0001382100.1"/>
    <property type="gene ID" value="PTRK_0001382100"/>
</dbReference>
<feature type="compositionally biased region" description="Basic residues" evidence="2">
    <location>
        <begin position="489"/>
        <end position="500"/>
    </location>
</feature>